<evidence type="ECO:0000313" key="1">
    <source>
        <dbReference type="EMBL" id="KAJ9062110.1"/>
    </source>
</evidence>
<sequence>MGPEMASKLVFSSMGFEPGLSFGSANTDLLKTSVNINLSQSLPSAQVSSQSLFNNVLLNRLGVTLGDVGNIEKAGNIFCCILGLLVAAPAVIEAEPASWSPPYVGYLQNIQAMTEKIVEEYMIFLFREF</sequence>
<proteinExistence type="predicted"/>
<dbReference type="Proteomes" id="UP001165960">
    <property type="component" value="Unassembled WGS sequence"/>
</dbReference>
<organism evidence="1 2">
    <name type="scientific">Entomophthora muscae</name>
    <dbReference type="NCBI Taxonomy" id="34485"/>
    <lineage>
        <taxon>Eukaryota</taxon>
        <taxon>Fungi</taxon>
        <taxon>Fungi incertae sedis</taxon>
        <taxon>Zoopagomycota</taxon>
        <taxon>Entomophthoromycotina</taxon>
        <taxon>Entomophthoromycetes</taxon>
        <taxon>Entomophthorales</taxon>
        <taxon>Entomophthoraceae</taxon>
        <taxon>Entomophthora</taxon>
    </lineage>
</organism>
<gene>
    <name evidence="1" type="ORF">DSO57_1014181</name>
</gene>
<comment type="caution">
    <text evidence="1">The sequence shown here is derived from an EMBL/GenBank/DDBJ whole genome shotgun (WGS) entry which is preliminary data.</text>
</comment>
<accession>A0ACC2SID7</accession>
<keyword evidence="2" id="KW-1185">Reference proteome</keyword>
<evidence type="ECO:0000313" key="2">
    <source>
        <dbReference type="Proteomes" id="UP001165960"/>
    </source>
</evidence>
<dbReference type="EMBL" id="QTSX02005024">
    <property type="protein sequence ID" value="KAJ9062110.1"/>
    <property type="molecule type" value="Genomic_DNA"/>
</dbReference>
<name>A0ACC2SID7_9FUNG</name>
<reference evidence="1" key="1">
    <citation type="submission" date="2022-04" db="EMBL/GenBank/DDBJ databases">
        <title>Genome of the entomopathogenic fungus Entomophthora muscae.</title>
        <authorList>
            <person name="Elya C."/>
            <person name="Lovett B.R."/>
            <person name="Lee E."/>
            <person name="Macias A.M."/>
            <person name="Hajek A.E."/>
            <person name="De Bivort B.L."/>
            <person name="Kasson M.T."/>
            <person name="De Fine Licht H.H."/>
            <person name="Stajich J.E."/>
        </authorList>
    </citation>
    <scope>NUCLEOTIDE SEQUENCE</scope>
    <source>
        <strain evidence="1">Berkeley</strain>
    </source>
</reference>
<protein>
    <submittedName>
        <fullName evidence="1">Uncharacterized protein</fullName>
    </submittedName>
</protein>